<evidence type="ECO:0000256" key="10">
    <source>
        <dbReference type="ARBA" id="ARBA00033171"/>
    </source>
</evidence>
<evidence type="ECO:0000256" key="8">
    <source>
        <dbReference type="ARBA" id="ARBA00022977"/>
    </source>
</evidence>
<comment type="function">
    <text evidence="1">Responsible for the formation of the pyrimidine heterocycle in the thiamine biosynthesis pathway. Catalyzes the formation of hydroxymethylpyrimidine phosphate (HMP-P) from histidine and pyridoxal phosphate (PLP). The protein uses PLP and the active site histidine to form HMP-P, generating an inactive enzyme. The enzyme can only undergo a single turnover, which suggests it is a suicide enzyme.</text>
</comment>
<comment type="similarity">
    <text evidence="3">Belongs to the NMT1/THI5 family.</text>
</comment>
<evidence type="ECO:0000256" key="9">
    <source>
        <dbReference type="ARBA" id="ARBA00023004"/>
    </source>
</evidence>
<dbReference type="InterPro" id="IPR027939">
    <property type="entry name" value="NMT1/THI5"/>
</dbReference>
<reference evidence="14 15" key="1">
    <citation type="submission" date="2016-10" db="EMBL/GenBank/DDBJ databases">
        <authorList>
            <person name="de Groot N.N."/>
        </authorList>
    </citation>
    <scope>NUCLEOTIDE SEQUENCE [LARGE SCALE GENOMIC DNA]</scope>
    <source>
        <strain evidence="14 15">DSM 19981</strain>
    </source>
</reference>
<dbReference type="OrthoDB" id="7431968at2"/>
<dbReference type="PANTHER" id="PTHR31528">
    <property type="entry name" value="4-AMINO-5-HYDROXYMETHYL-2-METHYLPYRIMIDINE PHOSPHATE SYNTHASE THI11-RELATED"/>
    <property type="match status" value="1"/>
</dbReference>
<dbReference type="EMBL" id="FOSQ01000001">
    <property type="protein sequence ID" value="SFK22892.1"/>
    <property type="molecule type" value="Genomic_DNA"/>
</dbReference>
<keyword evidence="8" id="KW-0784">Thiamine biosynthesis</keyword>
<dbReference type="InterPro" id="IPR015168">
    <property type="entry name" value="SsuA/THI5"/>
</dbReference>
<sequence>MSLTRSTLLRGTAAAMAAALASPAIAQPLERLPLTLNWKIQGLHGAFFLALERGYFRAEGLNPDIVAGDGSANVVNRLAGGAFQIGLGDVASLVRFNAQNPERRVKAIYNQTPADLVVLSLRGRGISRPDDLRGRLVGAPVGDAAFKMFPAFTAATGVPASAIRWEHMAPNIREAMLIQGRVDAITANEGTALFNLKAAGVREEDMVFLRYSDFGINIVNAGMMANESFLRDKPETVRRVLRAVNRGLVDSVANPAASLDALMRKDPLLNRAIEGERLMYSIARMVEQPDAREGGLGFYNEASVRRSIEIVTAAEGLPAAIAVSDFMDMSFLPPASARVIPAVGRV</sequence>
<evidence type="ECO:0000256" key="2">
    <source>
        <dbReference type="ARBA" id="ARBA00004948"/>
    </source>
</evidence>
<dbReference type="GO" id="GO:0046872">
    <property type="term" value="F:metal ion binding"/>
    <property type="evidence" value="ECO:0007669"/>
    <property type="project" value="UniProtKB-KW"/>
</dbReference>
<evidence type="ECO:0000313" key="15">
    <source>
        <dbReference type="Proteomes" id="UP000199473"/>
    </source>
</evidence>
<evidence type="ECO:0000256" key="5">
    <source>
        <dbReference type="ARBA" id="ARBA00022679"/>
    </source>
</evidence>
<evidence type="ECO:0000256" key="3">
    <source>
        <dbReference type="ARBA" id="ARBA00009406"/>
    </source>
</evidence>
<dbReference type="Pfam" id="PF09084">
    <property type="entry name" value="NMT1"/>
    <property type="match status" value="1"/>
</dbReference>
<dbReference type="PROSITE" id="PS51318">
    <property type="entry name" value="TAT"/>
    <property type="match status" value="1"/>
</dbReference>
<dbReference type="Proteomes" id="UP000199473">
    <property type="component" value="Unassembled WGS sequence"/>
</dbReference>
<feature type="signal peptide" evidence="12">
    <location>
        <begin position="1"/>
        <end position="26"/>
    </location>
</feature>
<proteinExistence type="inferred from homology"/>
<dbReference type="GO" id="GO:0009228">
    <property type="term" value="P:thiamine biosynthetic process"/>
    <property type="evidence" value="ECO:0007669"/>
    <property type="project" value="UniProtKB-KW"/>
</dbReference>
<organism evidence="14 15">
    <name type="scientific">Falsiroseomonas stagni DSM 19981</name>
    <dbReference type="NCBI Taxonomy" id="1123062"/>
    <lineage>
        <taxon>Bacteria</taxon>
        <taxon>Pseudomonadati</taxon>
        <taxon>Pseudomonadota</taxon>
        <taxon>Alphaproteobacteria</taxon>
        <taxon>Acetobacterales</taxon>
        <taxon>Roseomonadaceae</taxon>
        <taxon>Falsiroseomonas</taxon>
    </lineage>
</organism>
<evidence type="ECO:0000256" key="12">
    <source>
        <dbReference type="SAM" id="SignalP"/>
    </source>
</evidence>
<feature type="chain" id="PRO_5011606938" description="Thiamine pyrimidine synthase" evidence="12">
    <location>
        <begin position="27"/>
        <end position="346"/>
    </location>
</feature>
<gene>
    <name evidence="14" type="ORF">SAMN02745775_101642</name>
</gene>
<dbReference type="STRING" id="1123062.SAMN02745775_101642"/>
<keyword evidence="6" id="KW-0479">Metal-binding</keyword>
<evidence type="ECO:0000256" key="4">
    <source>
        <dbReference type="ARBA" id="ARBA00011738"/>
    </source>
</evidence>
<evidence type="ECO:0000256" key="6">
    <source>
        <dbReference type="ARBA" id="ARBA00022723"/>
    </source>
</evidence>
<name>A0A1I3XTQ3_9PROT</name>
<accession>A0A1I3XTQ3</accession>
<dbReference type="GO" id="GO:0016740">
    <property type="term" value="F:transferase activity"/>
    <property type="evidence" value="ECO:0007669"/>
    <property type="project" value="UniProtKB-KW"/>
</dbReference>
<evidence type="ECO:0000313" key="14">
    <source>
        <dbReference type="EMBL" id="SFK22892.1"/>
    </source>
</evidence>
<keyword evidence="5" id="KW-0808">Transferase</keyword>
<keyword evidence="9" id="KW-0408">Iron</keyword>
<comment type="pathway">
    <text evidence="2">Cofactor biosynthesis; thiamine diphosphate biosynthesis.</text>
</comment>
<dbReference type="SUPFAM" id="SSF53850">
    <property type="entry name" value="Periplasmic binding protein-like II"/>
    <property type="match status" value="1"/>
</dbReference>
<evidence type="ECO:0000259" key="13">
    <source>
        <dbReference type="Pfam" id="PF09084"/>
    </source>
</evidence>
<dbReference type="PANTHER" id="PTHR31528:SF1">
    <property type="entry name" value="4-AMINO-5-HYDROXYMETHYL-2-METHYLPYRIMIDINE PHOSPHATE SYNTHASE THI11-RELATED"/>
    <property type="match status" value="1"/>
</dbReference>
<dbReference type="Gene3D" id="3.40.190.10">
    <property type="entry name" value="Periplasmic binding protein-like II"/>
    <property type="match status" value="2"/>
</dbReference>
<comment type="subunit">
    <text evidence="4">Homodimer.</text>
</comment>
<keyword evidence="7" id="KW-0663">Pyridoxal phosphate</keyword>
<feature type="domain" description="SsuA/THI5-like" evidence="13">
    <location>
        <begin position="44"/>
        <end position="257"/>
    </location>
</feature>
<evidence type="ECO:0000256" key="1">
    <source>
        <dbReference type="ARBA" id="ARBA00003469"/>
    </source>
</evidence>
<protein>
    <recommendedName>
        <fullName evidence="10">Thiamine pyrimidine synthase</fullName>
    </recommendedName>
</protein>
<keyword evidence="12" id="KW-0732">Signal</keyword>
<dbReference type="AlphaFoldDB" id="A0A1I3XTQ3"/>
<dbReference type="InterPro" id="IPR006311">
    <property type="entry name" value="TAT_signal"/>
</dbReference>
<evidence type="ECO:0000256" key="7">
    <source>
        <dbReference type="ARBA" id="ARBA00022898"/>
    </source>
</evidence>
<keyword evidence="15" id="KW-1185">Reference proteome</keyword>
<evidence type="ECO:0000256" key="11">
    <source>
        <dbReference type="ARBA" id="ARBA00048179"/>
    </source>
</evidence>
<comment type="catalytic activity">
    <reaction evidence="11">
        <text>N(6)-(pyridoxal phosphate)-L-lysyl-[4-amino-5-hydroxymethyl-2-methylpyrimidine phosphate synthase] + L-histidyl-[4-amino-5-hydroxymethyl-2-methylpyrimidine phosphate synthase] + 2 Fe(3+) + 4 H2O = L-lysyl-[4-amino-5-hydroxymethyl-2-methylpyrimidine phosphate synthase] + (2S)-2-amino-5-hydroxy-4-oxopentanoyl-[4-amino-5-hydroxymethyl-2-methylpyrimidine phosphate synthase] + 4-amino-2-methyl-5-(phosphooxymethyl)pyrimidine + 3-oxopropanoate + 2 Fe(2+) + 2 H(+)</text>
        <dbReference type="Rhea" id="RHEA:65756"/>
        <dbReference type="Rhea" id="RHEA-COMP:16892"/>
        <dbReference type="Rhea" id="RHEA-COMP:16893"/>
        <dbReference type="Rhea" id="RHEA-COMP:16894"/>
        <dbReference type="Rhea" id="RHEA-COMP:16895"/>
        <dbReference type="ChEBI" id="CHEBI:15377"/>
        <dbReference type="ChEBI" id="CHEBI:15378"/>
        <dbReference type="ChEBI" id="CHEBI:29033"/>
        <dbReference type="ChEBI" id="CHEBI:29034"/>
        <dbReference type="ChEBI" id="CHEBI:29969"/>
        <dbReference type="ChEBI" id="CHEBI:29979"/>
        <dbReference type="ChEBI" id="CHEBI:33190"/>
        <dbReference type="ChEBI" id="CHEBI:58354"/>
        <dbReference type="ChEBI" id="CHEBI:143915"/>
        <dbReference type="ChEBI" id="CHEBI:157692"/>
    </reaction>
    <physiologicalReaction direction="left-to-right" evidence="11">
        <dbReference type="Rhea" id="RHEA:65757"/>
    </physiologicalReaction>
</comment>
<dbReference type="RefSeq" id="WP_092955367.1">
    <property type="nucleotide sequence ID" value="NZ_FOSQ01000001.1"/>
</dbReference>